<organism evidence="1">
    <name type="scientific">bioreactor metagenome</name>
    <dbReference type="NCBI Taxonomy" id="1076179"/>
    <lineage>
        <taxon>unclassified sequences</taxon>
        <taxon>metagenomes</taxon>
        <taxon>ecological metagenomes</taxon>
    </lineage>
</organism>
<sequence>MPHPQVRKRGPLIDAEEHLPGIHGVRQSVQPPVFRDAPLQPSRRPLAGRLRVLVGSGILHALVKGHGDVAAQVGLNLHGFLRPHEDAVPVDVGGEGDALLLNLPQGGQRKHLKPAGVRQNRAVPVHKLMKPAHLAHHLITGAQMQVIGVGKLDLTADLPEVEGAGAALDGSLCAHVHEHRGLNHAAVCAGELAPPRAALIFDDFKHERLLF</sequence>
<dbReference type="EMBL" id="VSSQ01046292">
    <property type="protein sequence ID" value="MPN00261.1"/>
    <property type="molecule type" value="Genomic_DNA"/>
</dbReference>
<protein>
    <submittedName>
        <fullName evidence="1">Uncharacterized protein</fullName>
    </submittedName>
</protein>
<proteinExistence type="predicted"/>
<evidence type="ECO:0000313" key="1">
    <source>
        <dbReference type="EMBL" id="MPN00261.1"/>
    </source>
</evidence>
<dbReference type="AlphaFoldDB" id="A0A645EEE0"/>
<comment type="caution">
    <text evidence="1">The sequence shown here is derived from an EMBL/GenBank/DDBJ whole genome shotgun (WGS) entry which is preliminary data.</text>
</comment>
<reference evidence="1" key="1">
    <citation type="submission" date="2019-08" db="EMBL/GenBank/DDBJ databases">
        <authorList>
            <person name="Kucharzyk K."/>
            <person name="Murdoch R.W."/>
            <person name="Higgins S."/>
            <person name="Loffler F."/>
        </authorList>
    </citation>
    <scope>NUCLEOTIDE SEQUENCE</scope>
</reference>
<accession>A0A645EEE0</accession>
<gene>
    <name evidence="1" type="ORF">SDC9_147455</name>
</gene>
<name>A0A645EEE0_9ZZZZ</name>